<name>A0A2K9LTX2_SPISQ</name>
<accession>A0A2K9LTX2</accession>
<dbReference type="KEGG" id="smoo:SMONO_v1c02700"/>
<keyword evidence="1" id="KW-0812">Transmembrane</keyword>
<organism evidence="2 3">
    <name type="scientific">Spiroplasma monobiae MQ-1</name>
    <dbReference type="NCBI Taxonomy" id="1336748"/>
    <lineage>
        <taxon>Bacteria</taxon>
        <taxon>Bacillati</taxon>
        <taxon>Mycoplasmatota</taxon>
        <taxon>Mollicutes</taxon>
        <taxon>Entomoplasmatales</taxon>
        <taxon>Spiroplasmataceae</taxon>
        <taxon>Spiroplasma</taxon>
    </lineage>
</organism>
<evidence type="ECO:0000256" key="1">
    <source>
        <dbReference type="SAM" id="Phobius"/>
    </source>
</evidence>
<keyword evidence="3" id="KW-1185">Reference proteome</keyword>
<gene>
    <name evidence="2" type="ORF">SMONO_v1c02700</name>
</gene>
<keyword evidence="1" id="KW-1133">Transmembrane helix</keyword>
<feature type="transmembrane region" description="Helical" evidence="1">
    <location>
        <begin position="285"/>
        <end position="306"/>
    </location>
</feature>
<feature type="transmembrane region" description="Helical" evidence="1">
    <location>
        <begin position="252"/>
        <end position="273"/>
    </location>
</feature>
<sequence>MKKFSIQLVFISVLFFAYYFYSAWVGSFKDGELMFELFDPFKLILLGMIFTIIYAAIKNLLFSRFVNLKQYRKTLRDNILFEFENTIIYVKNLRKVVEKNDYVGVKKALKDFKTIAYRPNYLSDFMEVLANEILKQKDLSIYINSVEVILNNIEKNFSLESERVLKNQKGMAEIRMTEAYFTNTSWDSIKYNLALNNLDNSKSSRWKISSLYIAKFKNSLFMSFLITSTIFIFVGLGMYLNKTAFNNYALVAYLASLLIISMIHYNITIFISSKKMNIKIYWSHLMVYYVVISLIFANIILNIIFFPSVGNIEVLNEVAWYNSELLNFLKNILYIVFSTMLLTYVFGGLLELLENNKFNFKNSIEAFIIPLSIFILTLAINIVSIHTLGDTLYFINFAILTVFWTFIGIWNKFFAK</sequence>
<dbReference type="AlphaFoldDB" id="A0A2K9LTX2"/>
<feature type="transmembrane region" description="Helical" evidence="1">
    <location>
        <begin position="391"/>
        <end position="410"/>
    </location>
</feature>
<reference evidence="2 3" key="1">
    <citation type="submission" date="2017-12" db="EMBL/GenBank/DDBJ databases">
        <title>Complete genome sequence of Spiroplasma monobiae MQ-1 (ATCC 33825).</title>
        <authorList>
            <person name="Tsai Y.-M."/>
            <person name="Lo W.-S."/>
            <person name="Wu P.-S."/>
            <person name="Cho S.-T."/>
            <person name="Kuo C.-H."/>
        </authorList>
    </citation>
    <scope>NUCLEOTIDE SEQUENCE [LARGE SCALE GENOMIC DNA]</scope>
    <source>
        <strain evidence="2 3">MQ-1</strain>
    </source>
</reference>
<evidence type="ECO:0000313" key="2">
    <source>
        <dbReference type="EMBL" id="AUM62519.1"/>
    </source>
</evidence>
<dbReference type="RefSeq" id="WP_101780580.1">
    <property type="nucleotide sequence ID" value="NZ_CP025543.1"/>
</dbReference>
<proteinExistence type="predicted"/>
<dbReference type="Proteomes" id="UP000234790">
    <property type="component" value="Chromosome"/>
</dbReference>
<dbReference type="EMBL" id="CP025543">
    <property type="protein sequence ID" value="AUM62519.1"/>
    <property type="molecule type" value="Genomic_DNA"/>
</dbReference>
<protein>
    <submittedName>
        <fullName evidence="2">Uncharacterized protein</fullName>
    </submittedName>
</protein>
<feature type="transmembrane region" description="Helical" evidence="1">
    <location>
        <begin position="44"/>
        <end position="66"/>
    </location>
</feature>
<evidence type="ECO:0000313" key="3">
    <source>
        <dbReference type="Proteomes" id="UP000234790"/>
    </source>
</evidence>
<feature type="transmembrane region" description="Helical" evidence="1">
    <location>
        <begin position="364"/>
        <end position="385"/>
    </location>
</feature>
<dbReference type="OrthoDB" id="388181at2"/>
<feature type="transmembrane region" description="Helical" evidence="1">
    <location>
        <begin position="7"/>
        <end position="24"/>
    </location>
</feature>
<feature type="transmembrane region" description="Helical" evidence="1">
    <location>
        <begin position="332"/>
        <end position="352"/>
    </location>
</feature>
<keyword evidence="1" id="KW-0472">Membrane</keyword>
<feature type="transmembrane region" description="Helical" evidence="1">
    <location>
        <begin position="220"/>
        <end position="240"/>
    </location>
</feature>